<feature type="transmembrane region" description="Helical" evidence="6">
    <location>
        <begin position="72"/>
        <end position="88"/>
    </location>
</feature>
<dbReference type="PANTHER" id="PTHR36115:SF6">
    <property type="entry name" value="PROLINE-RICH ANTIGEN HOMOLOG"/>
    <property type="match status" value="1"/>
</dbReference>
<sequence>MSEIQDEISATQEDYYSPTYQRNRRETQEQNEQPDTMYAGFWQRVSATIIDCTLWILFIVAIVLFLPIDERAYGLIGLFLAWMYYGLLDSSTWQGTIGKKAMNIIVCDKNGDRISFLRATARYFFHLLSNLTMLIGYLMVAVTEKKQALHDMASGCVVQIKILDSRSGDND</sequence>
<name>A0A1G9W956_9BACI</name>
<evidence type="ECO:0000256" key="3">
    <source>
        <dbReference type="ARBA" id="ARBA00022692"/>
    </source>
</evidence>
<evidence type="ECO:0000259" key="7">
    <source>
        <dbReference type="Pfam" id="PF06271"/>
    </source>
</evidence>
<feature type="domain" description="RDD" evidence="7">
    <location>
        <begin position="38"/>
        <end position="155"/>
    </location>
</feature>
<keyword evidence="2" id="KW-1003">Cell membrane</keyword>
<comment type="subcellular location">
    <subcellularLocation>
        <location evidence="1">Cell membrane</location>
        <topology evidence="1">Multi-pass membrane protein</topology>
    </subcellularLocation>
</comment>
<dbReference type="RefSeq" id="WP_218118841.1">
    <property type="nucleotide sequence ID" value="NZ_BJVZ01000003.1"/>
</dbReference>
<dbReference type="AlphaFoldDB" id="A0A1G9W956"/>
<gene>
    <name evidence="8" type="ORF">SAMN05216498_0652</name>
</gene>
<evidence type="ECO:0000313" key="8">
    <source>
        <dbReference type="EMBL" id="SDM81088.1"/>
    </source>
</evidence>
<dbReference type="InterPro" id="IPR010432">
    <property type="entry name" value="RDD"/>
</dbReference>
<proteinExistence type="predicted"/>
<keyword evidence="5 6" id="KW-0472">Membrane</keyword>
<feature type="transmembrane region" description="Helical" evidence="6">
    <location>
        <begin position="45"/>
        <end position="65"/>
    </location>
</feature>
<reference evidence="8 9" key="1">
    <citation type="submission" date="2016-10" db="EMBL/GenBank/DDBJ databases">
        <authorList>
            <person name="de Groot N.N."/>
        </authorList>
    </citation>
    <scope>NUCLEOTIDE SEQUENCE [LARGE SCALE GENOMIC DNA]</scope>
    <source>
        <strain evidence="8 9">CGMCC 1.3442</strain>
    </source>
</reference>
<dbReference type="PANTHER" id="PTHR36115">
    <property type="entry name" value="PROLINE-RICH ANTIGEN HOMOLOG-RELATED"/>
    <property type="match status" value="1"/>
</dbReference>
<protein>
    <submittedName>
        <fullName evidence="8">Uncharacterized membrane protein YckC, RDD family</fullName>
    </submittedName>
</protein>
<evidence type="ECO:0000256" key="6">
    <source>
        <dbReference type="SAM" id="Phobius"/>
    </source>
</evidence>
<keyword evidence="4 6" id="KW-1133">Transmembrane helix</keyword>
<dbReference type="Pfam" id="PF06271">
    <property type="entry name" value="RDD"/>
    <property type="match status" value="1"/>
</dbReference>
<accession>A0A1G9W956</accession>
<dbReference type="Proteomes" id="UP000199334">
    <property type="component" value="Unassembled WGS sequence"/>
</dbReference>
<organism evidence="8 9">
    <name type="scientific">Tenuibacillus multivorans</name>
    <dbReference type="NCBI Taxonomy" id="237069"/>
    <lineage>
        <taxon>Bacteria</taxon>
        <taxon>Bacillati</taxon>
        <taxon>Bacillota</taxon>
        <taxon>Bacilli</taxon>
        <taxon>Bacillales</taxon>
        <taxon>Bacillaceae</taxon>
        <taxon>Tenuibacillus</taxon>
    </lineage>
</organism>
<dbReference type="STRING" id="237069.SAMN05216498_0652"/>
<dbReference type="GO" id="GO:0005886">
    <property type="term" value="C:plasma membrane"/>
    <property type="evidence" value="ECO:0007669"/>
    <property type="project" value="UniProtKB-SubCell"/>
</dbReference>
<evidence type="ECO:0000256" key="2">
    <source>
        <dbReference type="ARBA" id="ARBA00022475"/>
    </source>
</evidence>
<evidence type="ECO:0000256" key="5">
    <source>
        <dbReference type="ARBA" id="ARBA00023136"/>
    </source>
</evidence>
<dbReference type="EMBL" id="FNIG01000001">
    <property type="protein sequence ID" value="SDM81088.1"/>
    <property type="molecule type" value="Genomic_DNA"/>
</dbReference>
<feature type="transmembrane region" description="Helical" evidence="6">
    <location>
        <begin position="123"/>
        <end position="142"/>
    </location>
</feature>
<evidence type="ECO:0000256" key="4">
    <source>
        <dbReference type="ARBA" id="ARBA00022989"/>
    </source>
</evidence>
<evidence type="ECO:0000256" key="1">
    <source>
        <dbReference type="ARBA" id="ARBA00004651"/>
    </source>
</evidence>
<dbReference type="InterPro" id="IPR051791">
    <property type="entry name" value="Pra-immunoreactive"/>
</dbReference>
<keyword evidence="9" id="KW-1185">Reference proteome</keyword>
<evidence type="ECO:0000313" key="9">
    <source>
        <dbReference type="Proteomes" id="UP000199334"/>
    </source>
</evidence>
<keyword evidence="3 6" id="KW-0812">Transmembrane</keyword>